<name>A0ABT0NB78_9GAMM</name>
<keyword evidence="3" id="KW-1185">Reference proteome</keyword>
<keyword evidence="1" id="KW-1133">Transmembrane helix</keyword>
<evidence type="ECO:0000256" key="1">
    <source>
        <dbReference type="SAM" id="Phobius"/>
    </source>
</evidence>
<keyword evidence="1" id="KW-0472">Membrane</keyword>
<dbReference type="EMBL" id="JAKIKT010000008">
    <property type="protein sequence ID" value="MCL2915617.1"/>
    <property type="molecule type" value="Genomic_DNA"/>
</dbReference>
<comment type="caution">
    <text evidence="2">The sequence shown here is derived from an EMBL/GenBank/DDBJ whole genome shotgun (WGS) entry which is preliminary data.</text>
</comment>
<reference evidence="2 3" key="1">
    <citation type="submission" date="2022-01" db="EMBL/GenBank/DDBJ databases">
        <title>Whole genome-based taxonomy of the Shewanellaceae.</title>
        <authorList>
            <person name="Martin-Rodriguez A.J."/>
        </authorList>
    </citation>
    <scope>NUCLEOTIDE SEQUENCE [LARGE SCALE GENOMIC DNA]</scope>
    <source>
        <strain evidence="2 3">DSM 21332</strain>
    </source>
</reference>
<evidence type="ECO:0000313" key="2">
    <source>
        <dbReference type="EMBL" id="MCL2915617.1"/>
    </source>
</evidence>
<evidence type="ECO:0000313" key="3">
    <source>
        <dbReference type="Proteomes" id="UP001202831"/>
    </source>
</evidence>
<protein>
    <submittedName>
        <fullName evidence="2">Uncharacterized protein</fullName>
    </submittedName>
</protein>
<accession>A0ABT0NB78</accession>
<keyword evidence="1" id="KW-0812">Transmembrane</keyword>
<sequence length="183" mass="20401">MENKSWFQQPEMIVGLSALLVSLVAVGVALYSAYIDRAYARASVWPRLEVGRSFNSDVYAYLVTNNGTGPAVVKWAELTLKGKPQIHWDQYMASIAGDKKPDADKIHYGQSHISTSVLPATKQIKVMSSDEPELIALLHKASSETELKLCYCSIYDECWTTSWKQPQPLAVDECITPQQAFSQ</sequence>
<gene>
    <name evidence="2" type="ORF">L2725_17840</name>
</gene>
<proteinExistence type="predicted"/>
<dbReference type="Proteomes" id="UP001202831">
    <property type="component" value="Unassembled WGS sequence"/>
</dbReference>
<dbReference type="RefSeq" id="WP_249250207.1">
    <property type="nucleotide sequence ID" value="NZ_JAKIKT010000008.1"/>
</dbReference>
<feature type="transmembrane region" description="Helical" evidence="1">
    <location>
        <begin position="12"/>
        <end position="34"/>
    </location>
</feature>
<organism evidence="2 3">
    <name type="scientific">Shewanella corallii</name>
    <dbReference type="NCBI Taxonomy" id="560080"/>
    <lineage>
        <taxon>Bacteria</taxon>
        <taxon>Pseudomonadati</taxon>
        <taxon>Pseudomonadota</taxon>
        <taxon>Gammaproteobacteria</taxon>
        <taxon>Alteromonadales</taxon>
        <taxon>Shewanellaceae</taxon>
        <taxon>Shewanella</taxon>
    </lineage>
</organism>